<reference evidence="1 2" key="1">
    <citation type="submission" date="2016-11" db="EMBL/GenBank/DDBJ databases">
        <title>Complete Genome Sequence of Bradyrhizobium sp. strain J5, an isolated from soybean nodule in Hokkaido.</title>
        <authorList>
            <person name="Kanehara K."/>
        </authorList>
    </citation>
    <scope>NUCLEOTIDE SEQUENCE [LARGE SCALE GENOMIC DNA]</scope>
    <source>
        <strain evidence="1 2">J5</strain>
    </source>
</reference>
<name>A0A1L3FQ13_BRAJP</name>
<dbReference type="AlphaFoldDB" id="A0A1L3FQ13"/>
<accession>A0A1L3FQ13</accession>
<dbReference type="Proteomes" id="UP000181962">
    <property type="component" value="Chromosome"/>
</dbReference>
<dbReference type="EMBL" id="CP017637">
    <property type="protein sequence ID" value="APG15386.1"/>
    <property type="molecule type" value="Genomic_DNA"/>
</dbReference>
<evidence type="ECO:0000313" key="1">
    <source>
        <dbReference type="EMBL" id="APG15386.1"/>
    </source>
</evidence>
<evidence type="ECO:0000313" key="2">
    <source>
        <dbReference type="Proteomes" id="UP000181962"/>
    </source>
</evidence>
<gene>
    <name evidence="1" type="ORF">BKD09_44600</name>
</gene>
<protein>
    <submittedName>
        <fullName evidence="1">Uncharacterized protein</fullName>
    </submittedName>
</protein>
<organism evidence="1 2">
    <name type="scientific">Bradyrhizobium japonicum</name>
    <dbReference type="NCBI Taxonomy" id="375"/>
    <lineage>
        <taxon>Bacteria</taxon>
        <taxon>Pseudomonadati</taxon>
        <taxon>Pseudomonadota</taxon>
        <taxon>Alphaproteobacteria</taxon>
        <taxon>Hyphomicrobiales</taxon>
        <taxon>Nitrobacteraceae</taxon>
        <taxon>Bradyrhizobium</taxon>
    </lineage>
</organism>
<sequence length="169" mass="18980">MRYRVEVFRQIGVNNICVAPAHKPVHFLDGIDRVAARAISISSVLKIRLEDRFQHDLCSSLDDPVPDCWDTERTFAAAGLRDHHPPHRIGPIGLRDEFIAQASQPCFESRRVDLFESYSVHSRRTRVGAGQLVGMAQNVLAADLVVQHVEAEGRLRLRLTIKLSFSEGS</sequence>
<proteinExistence type="predicted"/>